<dbReference type="OrthoDB" id="5420895at2759"/>
<dbReference type="InterPro" id="IPR055936">
    <property type="entry name" value="DUF7514"/>
</dbReference>
<feature type="compositionally biased region" description="Low complexity" evidence="1">
    <location>
        <begin position="309"/>
        <end position="324"/>
    </location>
</feature>
<feature type="compositionally biased region" description="Polar residues" evidence="1">
    <location>
        <begin position="248"/>
        <end position="260"/>
    </location>
</feature>
<feature type="region of interest" description="Disordered" evidence="1">
    <location>
        <begin position="497"/>
        <end position="516"/>
    </location>
</feature>
<dbReference type="Pfam" id="PF24355">
    <property type="entry name" value="DUF7514"/>
    <property type="match status" value="1"/>
</dbReference>
<organism evidence="3 4">
    <name type="scientific">Aspergillus bertholletiae</name>
    <dbReference type="NCBI Taxonomy" id="1226010"/>
    <lineage>
        <taxon>Eukaryota</taxon>
        <taxon>Fungi</taxon>
        <taxon>Dikarya</taxon>
        <taxon>Ascomycota</taxon>
        <taxon>Pezizomycotina</taxon>
        <taxon>Eurotiomycetes</taxon>
        <taxon>Eurotiomycetidae</taxon>
        <taxon>Eurotiales</taxon>
        <taxon>Aspergillaceae</taxon>
        <taxon>Aspergillus</taxon>
        <taxon>Aspergillus subgen. Circumdati</taxon>
    </lineage>
</organism>
<name>A0A5N7B0J6_9EURO</name>
<dbReference type="PANTHER" id="PTHR39611">
    <property type="entry name" value="HYDROXYPROLINE-RICH GLYCOPROTEIN DZ-HRGP-RELATED"/>
    <property type="match status" value="1"/>
</dbReference>
<feature type="compositionally biased region" description="Basic and acidic residues" evidence="1">
    <location>
        <begin position="352"/>
        <end position="377"/>
    </location>
</feature>
<feature type="compositionally biased region" description="Basic and acidic residues" evidence="1">
    <location>
        <begin position="203"/>
        <end position="216"/>
    </location>
</feature>
<evidence type="ECO:0000313" key="3">
    <source>
        <dbReference type="EMBL" id="KAE8375545.1"/>
    </source>
</evidence>
<proteinExistence type="predicted"/>
<accession>A0A5N7B0J6</accession>
<feature type="compositionally biased region" description="Basic and acidic residues" evidence="1">
    <location>
        <begin position="285"/>
        <end position="295"/>
    </location>
</feature>
<feature type="compositionally biased region" description="Basic and acidic residues" evidence="1">
    <location>
        <begin position="385"/>
        <end position="405"/>
    </location>
</feature>
<evidence type="ECO:0000259" key="2">
    <source>
        <dbReference type="Pfam" id="PF24355"/>
    </source>
</evidence>
<dbReference type="PANTHER" id="PTHR39611:SF2">
    <property type="entry name" value="HYDROXYPROLINE-RICH GLYCOPROTEIN DZ-HRGP"/>
    <property type="match status" value="1"/>
</dbReference>
<feature type="domain" description="DUF7514" evidence="2">
    <location>
        <begin position="13"/>
        <end position="175"/>
    </location>
</feature>
<evidence type="ECO:0000313" key="4">
    <source>
        <dbReference type="Proteomes" id="UP000326198"/>
    </source>
</evidence>
<feature type="region of interest" description="Disordered" evidence="1">
    <location>
        <begin position="194"/>
        <end position="411"/>
    </location>
</feature>
<dbReference type="Proteomes" id="UP000326198">
    <property type="component" value="Unassembled WGS sequence"/>
</dbReference>
<feature type="compositionally biased region" description="Basic and acidic residues" evidence="1">
    <location>
        <begin position="224"/>
        <end position="235"/>
    </location>
</feature>
<dbReference type="AlphaFoldDB" id="A0A5N7B0J6"/>
<protein>
    <recommendedName>
        <fullName evidence="2">DUF7514 domain-containing protein</fullName>
    </recommendedName>
</protein>
<gene>
    <name evidence="3" type="ORF">BDV26DRAFT_12650</name>
</gene>
<reference evidence="3 4" key="1">
    <citation type="submission" date="2019-04" db="EMBL/GenBank/DDBJ databases">
        <title>Friends and foes A comparative genomics studyof 23 Aspergillus species from section Flavi.</title>
        <authorList>
            <consortium name="DOE Joint Genome Institute"/>
            <person name="Kjaerbolling I."/>
            <person name="Vesth T."/>
            <person name="Frisvad J.C."/>
            <person name="Nybo J.L."/>
            <person name="Theobald S."/>
            <person name="Kildgaard S."/>
            <person name="Isbrandt T."/>
            <person name="Kuo A."/>
            <person name="Sato A."/>
            <person name="Lyhne E.K."/>
            <person name="Kogle M.E."/>
            <person name="Wiebenga A."/>
            <person name="Kun R.S."/>
            <person name="Lubbers R.J."/>
            <person name="Makela M.R."/>
            <person name="Barry K."/>
            <person name="Chovatia M."/>
            <person name="Clum A."/>
            <person name="Daum C."/>
            <person name="Haridas S."/>
            <person name="He G."/>
            <person name="LaButti K."/>
            <person name="Lipzen A."/>
            <person name="Mondo S."/>
            <person name="Riley R."/>
            <person name="Salamov A."/>
            <person name="Simmons B.A."/>
            <person name="Magnuson J.K."/>
            <person name="Henrissat B."/>
            <person name="Mortensen U.H."/>
            <person name="Larsen T.O."/>
            <person name="Devries R.P."/>
            <person name="Grigoriev I.V."/>
            <person name="Machida M."/>
            <person name="Baker S.E."/>
            <person name="Andersen M.R."/>
        </authorList>
    </citation>
    <scope>NUCLEOTIDE SEQUENCE [LARGE SCALE GENOMIC DNA]</scope>
    <source>
        <strain evidence="3 4">IBT 29228</strain>
    </source>
</reference>
<dbReference type="EMBL" id="ML736258">
    <property type="protein sequence ID" value="KAE8375545.1"/>
    <property type="molecule type" value="Genomic_DNA"/>
</dbReference>
<evidence type="ECO:0000256" key="1">
    <source>
        <dbReference type="SAM" id="MobiDB-lite"/>
    </source>
</evidence>
<keyword evidence="4" id="KW-1185">Reference proteome</keyword>
<sequence>MSSVHNEGADFWGVLINPDKSPTPLLEQLCLGIAQVMVSEKKRTSFDQFATTDLTPDRLAAFYRKVGGNYDVLFLETRSSALSFIYQRLGCFHSIQPTNDPYKPPSIPALQPNGFVRWQTIQLLLDPDEHSRWLQNAVDLWDIETPNGGTFPKVIPREAFPAEPDLEMVQWHEEVSRRFELDYWKKNIMRSTPNFAPYHSHFNQKDGPTHKDESPRGQRRTAPHRQEPTTTSERRNTHKHRQRRSDENPSPTTRRVQSTYFPPRSERFDTGYTSRPSSPPMCAKEPNKSRTRERPQAYGRSVSPGTVPAYGASDASSEDSGSAAPELPRSDQYGYHRNLSPPRVSHARRHSHEAYARRPRKELSPDPHKHPTPHDPYHPNPGRLYDSDGARRARPSKSYDEEPPRHGATAGVGFRERVVSDPPPTFPPGREVPVFTRMHSRYVGTGDTYIVHPYPDLEPMNDRRNSYHRPTNANLTSNGNSACTPERARYIDPRNPRWAAPVQCPPKRGVPVQATDVEYPRGRRTAMYDR</sequence>